<proteinExistence type="predicted"/>
<dbReference type="EMBL" id="JAMQAW010000009">
    <property type="protein sequence ID" value="MCM2389014.1"/>
    <property type="molecule type" value="Genomic_DNA"/>
</dbReference>
<keyword evidence="1" id="KW-0812">Transmembrane</keyword>
<name>A0ABT0UK39_9ACTN</name>
<evidence type="ECO:0000313" key="3">
    <source>
        <dbReference type="Proteomes" id="UP001431429"/>
    </source>
</evidence>
<dbReference type="Proteomes" id="UP001431429">
    <property type="component" value="Unassembled WGS sequence"/>
</dbReference>
<evidence type="ECO:0000313" key="2">
    <source>
        <dbReference type="EMBL" id="MCM2389014.1"/>
    </source>
</evidence>
<evidence type="ECO:0008006" key="4">
    <source>
        <dbReference type="Google" id="ProtNLM"/>
    </source>
</evidence>
<gene>
    <name evidence="2" type="ORF">NBG84_12045</name>
</gene>
<keyword evidence="1" id="KW-0472">Membrane</keyword>
<accession>A0ABT0UK39</accession>
<keyword evidence="1" id="KW-1133">Transmembrane helix</keyword>
<keyword evidence="3" id="KW-1185">Reference proteome</keyword>
<dbReference type="RefSeq" id="WP_250919349.1">
    <property type="nucleotide sequence ID" value="NZ_JAMQAW010000009.1"/>
</dbReference>
<feature type="transmembrane region" description="Helical" evidence="1">
    <location>
        <begin position="12"/>
        <end position="30"/>
    </location>
</feature>
<reference evidence="2" key="1">
    <citation type="submission" date="2022-06" db="EMBL/GenBank/DDBJ databases">
        <title>Genome public.</title>
        <authorList>
            <person name="Sun Q."/>
        </authorList>
    </citation>
    <scope>NUCLEOTIDE SEQUENCE</scope>
    <source>
        <strain evidence="2">CWNU-1</strain>
    </source>
</reference>
<comment type="caution">
    <text evidence="2">The sequence shown here is derived from an EMBL/GenBank/DDBJ whole genome shotgun (WGS) entry which is preliminary data.</text>
</comment>
<evidence type="ECO:0000256" key="1">
    <source>
        <dbReference type="SAM" id="Phobius"/>
    </source>
</evidence>
<organism evidence="2 3">
    <name type="scientific">Streptomyces albipurpureus</name>
    <dbReference type="NCBI Taxonomy" id="2897419"/>
    <lineage>
        <taxon>Bacteria</taxon>
        <taxon>Bacillati</taxon>
        <taxon>Actinomycetota</taxon>
        <taxon>Actinomycetes</taxon>
        <taxon>Kitasatosporales</taxon>
        <taxon>Streptomycetaceae</taxon>
        <taxon>Streptomyces</taxon>
    </lineage>
</organism>
<protein>
    <recommendedName>
        <fullName evidence="4">Secreted protein</fullName>
    </recommendedName>
</protein>
<sequence length="45" mass="4941">MAASEAAVSPMIYAAPVIAIAVVVLLWAWAKRWRKKAMAKLEEKA</sequence>